<sequence length="99" mass="11392">MITKDVILDKLKEIYEPCAPIIDIVRMGMIEDIEIEDNNVKVFLILTTPNCPAKFKMIKTVEGKLREMDGIGNVEVIVLDKKWSPDKLSEEDKRRLGFI</sequence>
<dbReference type="HOGENOM" id="CLU_091588_2_2_7"/>
<dbReference type="Gene3D" id="3.30.300.130">
    <property type="entry name" value="Fe-S cluster assembly (FSCA)"/>
    <property type="match status" value="1"/>
</dbReference>
<dbReference type="InterPro" id="IPR002744">
    <property type="entry name" value="MIP18-like"/>
</dbReference>
<dbReference type="InParanoid" id="F2LY17"/>
<evidence type="ECO:0000259" key="1">
    <source>
        <dbReference type="Pfam" id="PF01883"/>
    </source>
</evidence>
<accession>F2LY17</accession>
<dbReference type="KEGG" id="hmr:Hipma_0305"/>
<name>F2LY17_HIPMA</name>
<dbReference type="STRING" id="760142.Hipma_0305"/>
<dbReference type="EMBL" id="CP002606">
    <property type="protein sequence ID" value="AEA33282.1"/>
    <property type="molecule type" value="Genomic_DNA"/>
</dbReference>
<gene>
    <name evidence="2" type="ordered locus">Hipma_0305</name>
</gene>
<dbReference type="Proteomes" id="UP000008139">
    <property type="component" value="Chromosome"/>
</dbReference>
<reference evidence="3" key="2">
    <citation type="submission" date="2011-03" db="EMBL/GenBank/DDBJ databases">
        <title>The complete genome of Hippea maritima DSM 10411.</title>
        <authorList>
            <consortium name="US DOE Joint Genome Institute (JGI-PGF)"/>
            <person name="Lucas S."/>
            <person name="Copeland A."/>
            <person name="Lapidus A."/>
            <person name="Bruce D."/>
            <person name="Goodwin L."/>
            <person name="Pitluck S."/>
            <person name="Peters L."/>
            <person name="Kyrpides N."/>
            <person name="Mavromatis K."/>
            <person name="Pagani I."/>
            <person name="Ivanova N."/>
            <person name="Mikhailova N."/>
            <person name="Lu M."/>
            <person name="Detter J.C."/>
            <person name="Tapia R."/>
            <person name="Han C."/>
            <person name="Land M."/>
            <person name="Hauser L."/>
            <person name="Markowitz V."/>
            <person name="Cheng J.-F."/>
            <person name="Hugenholtz P."/>
            <person name="Woyke T."/>
            <person name="Wu D."/>
            <person name="Spring S."/>
            <person name="Schroeder M."/>
            <person name="Brambilla E."/>
            <person name="Klenk H.-P."/>
            <person name="Eisen J.A."/>
        </authorList>
    </citation>
    <scope>NUCLEOTIDE SEQUENCE [LARGE SCALE GENOMIC DNA]</scope>
    <source>
        <strain evidence="3">ATCC 700847 / DSM 10411 / MH2</strain>
    </source>
</reference>
<dbReference type="PANTHER" id="PTHR42831">
    <property type="entry name" value="FE-S PROTEIN MATURATION AUXILIARY FACTOR YITW"/>
    <property type="match status" value="1"/>
</dbReference>
<proteinExistence type="predicted"/>
<dbReference type="OrthoDB" id="9805360at2"/>
<dbReference type="SUPFAM" id="SSF117916">
    <property type="entry name" value="Fe-S cluster assembly (FSCA) domain-like"/>
    <property type="match status" value="1"/>
</dbReference>
<dbReference type="eggNOG" id="COG2151">
    <property type="taxonomic scope" value="Bacteria"/>
</dbReference>
<dbReference type="Pfam" id="PF01883">
    <property type="entry name" value="FeS_assembly_P"/>
    <property type="match status" value="1"/>
</dbReference>
<dbReference type="AlphaFoldDB" id="F2LY17"/>
<dbReference type="RefSeq" id="WP_013681326.1">
    <property type="nucleotide sequence ID" value="NC_015318.1"/>
</dbReference>
<protein>
    <recommendedName>
        <fullName evidence="1">MIP18 family-like domain-containing protein</fullName>
    </recommendedName>
</protein>
<dbReference type="InterPro" id="IPR052339">
    <property type="entry name" value="Fe-S_Maturation_MIP18"/>
</dbReference>
<evidence type="ECO:0000313" key="2">
    <source>
        <dbReference type="EMBL" id="AEA33282.1"/>
    </source>
</evidence>
<reference evidence="2 3" key="1">
    <citation type="journal article" date="2011" name="Stand. Genomic Sci.">
        <title>Complete genome sequence of the thermophilic sulfur-reducer Hippea maritima type strain (MH(2)).</title>
        <authorList>
            <person name="Huntemann M."/>
            <person name="Lu M."/>
            <person name="Nolan M."/>
            <person name="Lapidus A."/>
            <person name="Lucas S."/>
            <person name="Hammon N."/>
            <person name="Deshpande S."/>
            <person name="Cheng J.F."/>
            <person name="Tapia R."/>
            <person name="Han C."/>
            <person name="Goodwin L."/>
            <person name="Pitluck S."/>
            <person name="Liolios K."/>
            <person name="Pagani I."/>
            <person name="Ivanova N."/>
            <person name="Ovchinikova G."/>
            <person name="Pati A."/>
            <person name="Chen A."/>
            <person name="Palaniappan K."/>
            <person name="Land M."/>
            <person name="Hauser L."/>
            <person name="Jeffries C.D."/>
            <person name="Detter J.C."/>
            <person name="Brambilla E.M."/>
            <person name="Rohde M."/>
            <person name="Spring S."/>
            <person name="Goker M."/>
            <person name="Woyke T."/>
            <person name="Bristow J."/>
            <person name="Eisen J.A."/>
            <person name="Markowitz V."/>
            <person name="Hugenholtz P."/>
            <person name="Kyrpides N.C."/>
            <person name="Klenk H.P."/>
            <person name="Mavromatis K."/>
        </authorList>
    </citation>
    <scope>NUCLEOTIDE SEQUENCE [LARGE SCALE GENOMIC DNA]</scope>
    <source>
        <strain evidence="3">ATCC 700847 / DSM 10411 / MH2</strain>
    </source>
</reference>
<keyword evidence="3" id="KW-1185">Reference proteome</keyword>
<dbReference type="PANTHER" id="PTHR42831:SF1">
    <property type="entry name" value="FE-S PROTEIN MATURATION AUXILIARY FACTOR YITW"/>
    <property type="match status" value="1"/>
</dbReference>
<dbReference type="InterPro" id="IPR034904">
    <property type="entry name" value="FSCA_dom_sf"/>
</dbReference>
<organism evidence="2 3">
    <name type="scientific">Hippea maritima (strain ATCC 700847 / DSM 10411 / MH2)</name>
    <dbReference type="NCBI Taxonomy" id="760142"/>
    <lineage>
        <taxon>Bacteria</taxon>
        <taxon>Pseudomonadati</taxon>
        <taxon>Campylobacterota</taxon>
        <taxon>Desulfurellia</taxon>
        <taxon>Desulfurellales</taxon>
        <taxon>Hippeaceae</taxon>
        <taxon>Hippea</taxon>
    </lineage>
</organism>
<feature type="domain" description="MIP18 family-like" evidence="1">
    <location>
        <begin position="4"/>
        <end position="76"/>
    </location>
</feature>
<evidence type="ECO:0000313" key="3">
    <source>
        <dbReference type="Proteomes" id="UP000008139"/>
    </source>
</evidence>